<dbReference type="Proteomes" id="UP001501169">
    <property type="component" value="Unassembled WGS sequence"/>
</dbReference>
<dbReference type="RefSeq" id="WP_226765931.1">
    <property type="nucleotide sequence ID" value="NZ_BAAAEO010000001.1"/>
</dbReference>
<evidence type="ECO:0008006" key="3">
    <source>
        <dbReference type="Google" id="ProtNLM"/>
    </source>
</evidence>
<keyword evidence="2" id="KW-1185">Reference proteome</keyword>
<gene>
    <name evidence="1" type="ORF">GCM10009098_00910</name>
</gene>
<organism evidence="1 2">
    <name type="scientific">Rheinheimera aquimaris</name>
    <dbReference type="NCBI Taxonomy" id="412437"/>
    <lineage>
        <taxon>Bacteria</taxon>
        <taxon>Pseudomonadati</taxon>
        <taxon>Pseudomonadota</taxon>
        <taxon>Gammaproteobacteria</taxon>
        <taxon>Chromatiales</taxon>
        <taxon>Chromatiaceae</taxon>
        <taxon>Rheinheimera</taxon>
    </lineage>
</organism>
<evidence type="ECO:0000313" key="2">
    <source>
        <dbReference type="Proteomes" id="UP001501169"/>
    </source>
</evidence>
<reference evidence="2" key="1">
    <citation type="journal article" date="2019" name="Int. J. Syst. Evol. Microbiol.">
        <title>The Global Catalogue of Microorganisms (GCM) 10K type strain sequencing project: providing services to taxonomists for standard genome sequencing and annotation.</title>
        <authorList>
            <consortium name="The Broad Institute Genomics Platform"/>
            <consortium name="The Broad Institute Genome Sequencing Center for Infectious Disease"/>
            <person name="Wu L."/>
            <person name="Ma J."/>
        </authorList>
    </citation>
    <scope>NUCLEOTIDE SEQUENCE [LARGE SCALE GENOMIC DNA]</scope>
    <source>
        <strain evidence="2">JCM 14331</strain>
    </source>
</reference>
<evidence type="ECO:0000313" key="1">
    <source>
        <dbReference type="EMBL" id="GAA0537284.1"/>
    </source>
</evidence>
<sequence>MARKPDLSTAMLQLIADVKQQMPLYEPATFVCGTNTDCIGCPKKMLEMVDSELSFWEHAIKQGRTPKFDELRQFGKLCQSVRRMLIRNNLMPDIKPDTR</sequence>
<protein>
    <recommendedName>
        <fullName evidence="3">Oxidoreductase-like domain-containing protein</fullName>
    </recommendedName>
</protein>
<name>A0ABP3NAJ4_9GAMM</name>
<comment type="caution">
    <text evidence="1">The sequence shown here is derived from an EMBL/GenBank/DDBJ whole genome shotgun (WGS) entry which is preliminary data.</text>
</comment>
<dbReference type="EMBL" id="BAAAEO010000001">
    <property type="protein sequence ID" value="GAA0537284.1"/>
    <property type="molecule type" value="Genomic_DNA"/>
</dbReference>
<proteinExistence type="predicted"/>
<accession>A0ABP3NAJ4</accession>